<dbReference type="GO" id="GO:0045454">
    <property type="term" value="P:cell redox homeostasis"/>
    <property type="evidence" value="ECO:0007669"/>
    <property type="project" value="TreeGrafter"/>
</dbReference>
<evidence type="ECO:0000256" key="3">
    <source>
        <dbReference type="ARBA" id="ARBA00022692"/>
    </source>
</evidence>
<dbReference type="PANTHER" id="PTHR32234:SF3">
    <property type="entry name" value="SUPPRESSION OF COPPER SENSITIVITY PROTEIN"/>
    <property type="match status" value="1"/>
</dbReference>
<accession>A0AAC9P7E6</accession>
<feature type="transmembrane region" description="Helical" evidence="8">
    <location>
        <begin position="467"/>
        <end position="484"/>
    </location>
</feature>
<evidence type="ECO:0000313" key="11">
    <source>
        <dbReference type="Proteomes" id="UP000182373"/>
    </source>
</evidence>
<evidence type="ECO:0000256" key="4">
    <source>
        <dbReference type="ARBA" id="ARBA00022748"/>
    </source>
</evidence>
<keyword evidence="5 8" id="KW-1133">Transmembrane helix</keyword>
<dbReference type="EMBL" id="CP018191">
    <property type="protein sequence ID" value="APH53372.1"/>
    <property type="molecule type" value="Genomic_DNA"/>
</dbReference>
<dbReference type="PROSITE" id="PS51352">
    <property type="entry name" value="THIOREDOXIN_2"/>
    <property type="match status" value="1"/>
</dbReference>
<evidence type="ECO:0000256" key="8">
    <source>
        <dbReference type="SAM" id="Phobius"/>
    </source>
</evidence>
<dbReference type="SUPFAM" id="SSF52833">
    <property type="entry name" value="Thioredoxin-like"/>
    <property type="match status" value="1"/>
</dbReference>
<dbReference type="Gene3D" id="3.40.30.10">
    <property type="entry name" value="Glutaredoxin"/>
    <property type="match status" value="1"/>
</dbReference>
<keyword evidence="3 8" id="KW-0812">Transmembrane</keyword>
<gene>
    <name evidence="10" type="ORF">GbCGDNIH9_0148</name>
</gene>
<evidence type="ECO:0000256" key="1">
    <source>
        <dbReference type="ARBA" id="ARBA00004651"/>
    </source>
</evidence>
<feature type="transmembrane region" description="Helical" evidence="8">
    <location>
        <begin position="339"/>
        <end position="363"/>
    </location>
</feature>
<dbReference type="CDD" id="cd02953">
    <property type="entry name" value="DsbDgamma"/>
    <property type="match status" value="1"/>
</dbReference>
<dbReference type="PANTHER" id="PTHR32234">
    <property type="entry name" value="THIOL:DISULFIDE INTERCHANGE PROTEIN DSBD"/>
    <property type="match status" value="1"/>
</dbReference>
<keyword evidence="6 8" id="KW-0472">Membrane</keyword>
<reference evidence="11" key="1">
    <citation type="submission" date="2016-11" db="EMBL/GenBank/DDBJ databases">
        <title>Comparative genomic and phenotypic analysis of Granulibacter bethesdensis clinical isolates from patients with chronic granulomatous disease.</title>
        <authorList>
            <person name="Zarember K.A."/>
            <person name="Porcella S.F."/>
            <person name="Chu J."/>
            <person name="Ding L."/>
            <person name="Dahlstrom E."/>
            <person name="Barbian K."/>
            <person name="Martens C."/>
            <person name="Sykora L."/>
            <person name="Kramer S."/>
            <person name="Pettinato A.M."/>
            <person name="Hong H."/>
            <person name="Wald G."/>
            <person name="Berg L.J."/>
            <person name="Rogge L.S."/>
            <person name="Greenberg D.E."/>
            <person name="Falcone E.L."/>
            <person name="Neves J.F."/>
            <person name="Simoes M.J."/>
            <person name="Casal M."/>
            <person name="Rodriguez-Lopez F.C."/>
            <person name="Zelazny A."/>
            <person name="Gallin J.I."/>
            <person name="Holland S.M."/>
        </authorList>
    </citation>
    <scope>NUCLEOTIDE SEQUENCE [LARGE SCALE GENOMIC DNA]</scope>
    <source>
        <strain evidence="11">NIH9.1</strain>
    </source>
</reference>
<dbReference type="InterPro" id="IPR028250">
    <property type="entry name" value="DsbDN"/>
</dbReference>
<evidence type="ECO:0000313" key="10">
    <source>
        <dbReference type="EMBL" id="APH53372.1"/>
    </source>
</evidence>
<feature type="transmembrane region" description="Helical" evidence="8">
    <location>
        <begin position="258"/>
        <end position="280"/>
    </location>
</feature>
<evidence type="ECO:0000256" key="6">
    <source>
        <dbReference type="ARBA" id="ARBA00023136"/>
    </source>
</evidence>
<feature type="transmembrane region" description="Helical" evidence="8">
    <location>
        <begin position="292"/>
        <end position="318"/>
    </location>
</feature>
<dbReference type="Pfam" id="PF11412">
    <property type="entry name" value="DsbD_N"/>
    <property type="match status" value="1"/>
</dbReference>
<evidence type="ECO:0000256" key="7">
    <source>
        <dbReference type="SAM" id="MobiDB-lite"/>
    </source>
</evidence>
<dbReference type="InterPro" id="IPR036249">
    <property type="entry name" value="Thioredoxin-like_sf"/>
</dbReference>
<dbReference type="Pfam" id="PF02683">
    <property type="entry name" value="DsbD_TM"/>
    <property type="match status" value="1"/>
</dbReference>
<name>A0AAC9P7E6_9PROT</name>
<feature type="domain" description="Thioredoxin" evidence="9">
    <location>
        <begin position="484"/>
        <end position="619"/>
    </location>
</feature>
<dbReference type="GO" id="GO:0015035">
    <property type="term" value="F:protein-disulfide reductase activity"/>
    <property type="evidence" value="ECO:0007669"/>
    <property type="project" value="TreeGrafter"/>
</dbReference>
<dbReference type="Proteomes" id="UP000182373">
    <property type="component" value="Chromosome"/>
</dbReference>
<sequence length="619" mass="65134">MVRPISRRAGKRSPGRSIETCYPGLIMRFLLSVLGVCLSLLGVHSPAYALESAPVSSNHATVTLLSDADNYASGHPFRLGLQFRMAPGWHIYGKDPGDSGLPPELTFTLPSGVTAGPIDWPPTRQLKEGPLTVNAYQGTVVLPVMIDPHGAHGPIEIDLHANWLICQTLCVPEEGRFHLTLPEGQGGKSSSASTVSGQVSQASDTSSDTSSLPMVLLFAVLGGLILNLMPCVFPVLAMKALALARLGSGERAAVRSHAVAYTVGVLLAFLVLGVVAIGLRHAGTAVGWGFQFASPVFVTGMAWLLMGVGLNLSGVYQIGARMVGTGHTLSSRDGLSGSFFTGLLAVVVATPCTAPFMGVALAVALNAPAVTMLAILLAMGLGLALPYMLVAVFPQLVAAMPKPGRWMEVLKQALAFPVYASVCWLVWVIAQEAGANGVLIVGEGLTAIAFAAWVWGIAQFGSGMRSLVGRGLAVLAIAVSLLLLQRLHQASALSVVDVAGSTMAERQGAEPFSRARLEALRAEGKPVFVNLTAAWCVTCLVNEQVALSNQTVREAFRNGGVAYLLGDWTRQDRKLTAFLRDHGRDGVPLYLFYPAGGGDPVTLPQILTPEIVINAITAR</sequence>
<feature type="region of interest" description="Disordered" evidence="7">
    <location>
        <begin position="181"/>
        <end position="209"/>
    </location>
</feature>
<dbReference type="Pfam" id="PF13899">
    <property type="entry name" value="Thioredoxin_7"/>
    <property type="match status" value="1"/>
</dbReference>
<keyword evidence="2" id="KW-1003">Cell membrane</keyword>
<evidence type="ECO:0000256" key="5">
    <source>
        <dbReference type="ARBA" id="ARBA00022989"/>
    </source>
</evidence>
<comment type="subcellular location">
    <subcellularLocation>
        <location evidence="1">Cell membrane</location>
        <topology evidence="1">Multi-pass membrane protein</topology>
    </subcellularLocation>
</comment>
<feature type="transmembrane region" description="Helical" evidence="8">
    <location>
        <begin position="413"/>
        <end position="430"/>
    </location>
</feature>
<dbReference type="InterPro" id="IPR013766">
    <property type="entry name" value="Thioredoxin_domain"/>
</dbReference>
<evidence type="ECO:0000259" key="9">
    <source>
        <dbReference type="PROSITE" id="PS51352"/>
    </source>
</evidence>
<dbReference type="InterPro" id="IPR035671">
    <property type="entry name" value="DsbD_gamma"/>
</dbReference>
<dbReference type="GO" id="GO:0017004">
    <property type="term" value="P:cytochrome complex assembly"/>
    <property type="evidence" value="ECO:0007669"/>
    <property type="project" value="UniProtKB-KW"/>
</dbReference>
<protein>
    <submittedName>
        <fullName evidence="10">Thiol:disulfide interchange protein DsbD</fullName>
    </submittedName>
</protein>
<dbReference type="AlphaFoldDB" id="A0AAC9P7E6"/>
<feature type="transmembrane region" description="Helical" evidence="8">
    <location>
        <begin position="214"/>
        <end position="237"/>
    </location>
</feature>
<dbReference type="InterPro" id="IPR003834">
    <property type="entry name" value="Cyt_c_assmbl_TM_dom"/>
</dbReference>
<organism evidence="10 11">
    <name type="scientific">Granulibacter bethesdensis</name>
    <dbReference type="NCBI Taxonomy" id="364410"/>
    <lineage>
        <taxon>Bacteria</taxon>
        <taxon>Pseudomonadati</taxon>
        <taxon>Pseudomonadota</taxon>
        <taxon>Alphaproteobacteria</taxon>
        <taxon>Acetobacterales</taxon>
        <taxon>Acetobacteraceae</taxon>
        <taxon>Granulibacter</taxon>
    </lineage>
</organism>
<keyword evidence="4" id="KW-0201">Cytochrome c-type biogenesis</keyword>
<feature type="transmembrane region" description="Helical" evidence="8">
    <location>
        <begin position="436"/>
        <end position="455"/>
    </location>
</feature>
<proteinExistence type="predicted"/>
<feature type="compositionally biased region" description="Low complexity" evidence="7">
    <location>
        <begin position="188"/>
        <end position="209"/>
    </location>
</feature>
<feature type="transmembrane region" description="Helical" evidence="8">
    <location>
        <begin position="369"/>
        <end position="393"/>
    </location>
</feature>
<evidence type="ECO:0000256" key="2">
    <source>
        <dbReference type="ARBA" id="ARBA00022475"/>
    </source>
</evidence>
<dbReference type="GO" id="GO:0005886">
    <property type="term" value="C:plasma membrane"/>
    <property type="evidence" value="ECO:0007669"/>
    <property type="project" value="UniProtKB-SubCell"/>
</dbReference>